<dbReference type="EMBL" id="CAJVPZ010042927">
    <property type="protein sequence ID" value="CAG8764677.1"/>
    <property type="molecule type" value="Genomic_DNA"/>
</dbReference>
<feature type="non-terminal residue" evidence="1">
    <location>
        <position position="161"/>
    </location>
</feature>
<dbReference type="AlphaFoldDB" id="A0A9N9NX22"/>
<evidence type="ECO:0000313" key="2">
    <source>
        <dbReference type="Proteomes" id="UP000789396"/>
    </source>
</evidence>
<reference evidence="1" key="1">
    <citation type="submission" date="2021-06" db="EMBL/GenBank/DDBJ databases">
        <authorList>
            <person name="Kallberg Y."/>
            <person name="Tangrot J."/>
            <person name="Rosling A."/>
        </authorList>
    </citation>
    <scope>NUCLEOTIDE SEQUENCE</scope>
    <source>
        <strain evidence="1">IN212</strain>
    </source>
</reference>
<sequence>MNLSEKEFVKWLKLDHGLQYQDGDFIHTEPLVDDGQLNIESYTKIFIYEPTEEKQISTWDIVSEKIITLENEKQVLPEKESSCGYLPQTHLKLLIPVFKITYIGNPLESIKRSNRIELCQQFLSETVLVGGGLIIKNVSDFKNESRFDILKAHIIWIIDEI</sequence>
<organism evidence="1 2">
    <name type="scientific">Racocetra fulgida</name>
    <dbReference type="NCBI Taxonomy" id="60492"/>
    <lineage>
        <taxon>Eukaryota</taxon>
        <taxon>Fungi</taxon>
        <taxon>Fungi incertae sedis</taxon>
        <taxon>Mucoromycota</taxon>
        <taxon>Glomeromycotina</taxon>
        <taxon>Glomeromycetes</taxon>
        <taxon>Diversisporales</taxon>
        <taxon>Gigasporaceae</taxon>
        <taxon>Racocetra</taxon>
    </lineage>
</organism>
<keyword evidence="2" id="KW-1185">Reference proteome</keyword>
<proteinExistence type="predicted"/>
<accession>A0A9N9NX22</accession>
<dbReference type="Proteomes" id="UP000789396">
    <property type="component" value="Unassembled WGS sequence"/>
</dbReference>
<comment type="caution">
    <text evidence="1">The sequence shown here is derived from an EMBL/GenBank/DDBJ whole genome shotgun (WGS) entry which is preliminary data.</text>
</comment>
<protein>
    <submittedName>
        <fullName evidence="1">3758_t:CDS:1</fullName>
    </submittedName>
</protein>
<name>A0A9N9NX22_9GLOM</name>
<gene>
    <name evidence="1" type="ORF">RFULGI_LOCUS14584</name>
</gene>
<evidence type="ECO:0000313" key="1">
    <source>
        <dbReference type="EMBL" id="CAG8764677.1"/>
    </source>
</evidence>